<evidence type="ECO:0000256" key="1">
    <source>
        <dbReference type="ARBA" id="ARBA00004496"/>
    </source>
</evidence>
<comment type="caution">
    <text evidence="6">The sequence shown here is derived from an EMBL/GenBank/DDBJ whole genome shotgun (WGS) entry which is preliminary data.</text>
</comment>
<keyword evidence="8" id="KW-1185">Reference proteome</keyword>
<accession>A0A8T1Q1L8</accession>
<dbReference type="InterPro" id="IPR036249">
    <property type="entry name" value="Thioredoxin-like_sf"/>
</dbReference>
<dbReference type="Pfam" id="PF00462">
    <property type="entry name" value="Glutaredoxin"/>
    <property type="match status" value="1"/>
</dbReference>
<reference evidence="7" key="2">
    <citation type="submission" date="2021-01" db="EMBL/GenBank/DDBJ databases">
        <authorList>
            <person name="Lovell J.T."/>
            <person name="Bentley N."/>
            <person name="Bhattarai G."/>
            <person name="Jenkins J.W."/>
            <person name="Sreedasyam A."/>
            <person name="Alarcon Y."/>
            <person name="Bock C."/>
            <person name="Boston L."/>
            <person name="Carlson J."/>
            <person name="Cervantes K."/>
            <person name="Clermont K."/>
            <person name="Krom N."/>
            <person name="Kubenka K."/>
            <person name="Mamidi S."/>
            <person name="Mattison C."/>
            <person name="Monteros M."/>
            <person name="Pisani C."/>
            <person name="Plott C."/>
            <person name="Rajasekar S."/>
            <person name="Rhein H.S."/>
            <person name="Rohla C."/>
            <person name="Song M."/>
            <person name="Hilaire R.S."/>
            <person name="Shu S."/>
            <person name="Wells L."/>
            <person name="Wang X."/>
            <person name="Webber J."/>
            <person name="Heerema R.J."/>
            <person name="Klein P."/>
            <person name="Conner P."/>
            <person name="Grauke L."/>
            <person name="Grimwood J."/>
            <person name="Schmutz J."/>
            <person name="Randall J.J."/>
        </authorList>
    </citation>
    <scope>NUCLEOTIDE SEQUENCE</scope>
    <source>
        <tissue evidence="7">Leaf</tissue>
    </source>
</reference>
<dbReference type="PROSITE" id="PS51354">
    <property type="entry name" value="GLUTAREDOXIN_2"/>
    <property type="match status" value="1"/>
</dbReference>
<comment type="similarity">
    <text evidence="2">Belongs to the glutaredoxin family. CC-type subfamily.</text>
</comment>
<keyword evidence="3" id="KW-0963">Cytoplasm</keyword>
<evidence type="ECO:0000259" key="5">
    <source>
        <dbReference type="Pfam" id="PF00462"/>
    </source>
</evidence>
<dbReference type="InterPro" id="IPR011905">
    <property type="entry name" value="GlrX-like_pln_2"/>
</dbReference>
<evidence type="ECO:0000256" key="2">
    <source>
        <dbReference type="ARBA" id="ARBA00007568"/>
    </source>
</evidence>
<evidence type="ECO:0000313" key="8">
    <source>
        <dbReference type="Proteomes" id="UP000811609"/>
    </source>
</evidence>
<dbReference type="Proteomes" id="UP000811246">
    <property type="component" value="Chromosome 7"/>
</dbReference>
<dbReference type="OrthoDB" id="418495at2759"/>
<dbReference type="EMBL" id="CM031831">
    <property type="protein sequence ID" value="KAG6703812.1"/>
    <property type="molecule type" value="Genomic_DNA"/>
</dbReference>
<evidence type="ECO:0000256" key="3">
    <source>
        <dbReference type="ARBA" id="ARBA00022490"/>
    </source>
</evidence>
<dbReference type="InterPro" id="IPR002109">
    <property type="entry name" value="Glutaredoxin"/>
</dbReference>
<dbReference type="NCBIfam" id="TIGR02189">
    <property type="entry name" value="GlrX-like_plant"/>
    <property type="match status" value="1"/>
</dbReference>
<protein>
    <recommendedName>
        <fullName evidence="5">Glutaredoxin domain-containing protein</fullName>
    </recommendedName>
</protein>
<proteinExistence type="inferred from homology"/>
<sequence>METVRRLVGEYPVVIFSNRSSSCLSLTVKSVIGSFGANPKVYELDQVPDGQQIQRALQQIGCQENVPAVFIGQKLIGGSKEVNSLLLRNELEPLLRDAGAIWV</sequence>
<dbReference type="PANTHER" id="PTHR10168">
    <property type="entry name" value="GLUTAREDOXIN"/>
    <property type="match status" value="1"/>
</dbReference>
<evidence type="ECO:0000313" key="6">
    <source>
        <dbReference type="EMBL" id="KAG6647783.1"/>
    </source>
</evidence>
<gene>
    <name evidence="6" type="ORF">CIPAW_07G102000</name>
    <name evidence="7" type="ORF">I3842_07G104300</name>
</gene>
<organism evidence="6 8">
    <name type="scientific">Carya illinoinensis</name>
    <name type="common">Pecan</name>
    <dbReference type="NCBI Taxonomy" id="32201"/>
    <lineage>
        <taxon>Eukaryota</taxon>
        <taxon>Viridiplantae</taxon>
        <taxon>Streptophyta</taxon>
        <taxon>Embryophyta</taxon>
        <taxon>Tracheophyta</taxon>
        <taxon>Spermatophyta</taxon>
        <taxon>Magnoliopsida</taxon>
        <taxon>eudicotyledons</taxon>
        <taxon>Gunneridae</taxon>
        <taxon>Pentapetalae</taxon>
        <taxon>rosids</taxon>
        <taxon>fabids</taxon>
        <taxon>Fagales</taxon>
        <taxon>Juglandaceae</taxon>
        <taxon>Carya</taxon>
    </lineage>
</organism>
<dbReference type="CDD" id="cd03419">
    <property type="entry name" value="GRX_GRXh_1_2_like"/>
    <property type="match status" value="1"/>
</dbReference>
<name>A0A8T1Q1L8_CARIL</name>
<reference evidence="6" key="1">
    <citation type="submission" date="2020-12" db="EMBL/GenBank/DDBJ databases">
        <title>WGS assembly of Carya illinoinensis cv. Pawnee.</title>
        <authorList>
            <person name="Platts A."/>
            <person name="Shu S."/>
            <person name="Wright S."/>
            <person name="Barry K."/>
            <person name="Edger P."/>
            <person name="Pires J.C."/>
            <person name="Schmutz J."/>
        </authorList>
    </citation>
    <scope>NUCLEOTIDE SEQUENCE</scope>
    <source>
        <tissue evidence="6">Leaf</tissue>
    </source>
</reference>
<evidence type="ECO:0000256" key="4">
    <source>
        <dbReference type="ARBA" id="ARBA00023284"/>
    </source>
</evidence>
<dbReference type="Gene3D" id="3.40.30.10">
    <property type="entry name" value="Glutaredoxin"/>
    <property type="match status" value="1"/>
</dbReference>
<dbReference type="SUPFAM" id="SSF52833">
    <property type="entry name" value="Thioredoxin-like"/>
    <property type="match status" value="1"/>
</dbReference>
<evidence type="ECO:0000313" key="7">
    <source>
        <dbReference type="EMBL" id="KAG6703812.1"/>
    </source>
</evidence>
<dbReference type="GO" id="GO:0005737">
    <property type="term" value="C:cytoplasm"/>
    <property type="evidence" value="ECO:0007669"/>
    <property type="project" value="UniProtKB-SubCell"/>
</dbReference>
<comment type="subcellular location">
    <subcellularLocation>
        <location evidence="1">Cytoplasm</location>
    </subcellularLocation>
</comment>
<dbReference type="AlphaFoldDB" id="A0A8T1Q1L8"/>
<keyword evidence="4" id="KW-0676">Redox-active center</keyword>
<feature type="domain" description="Glutaredoxin" evidence="5">
    <location>
        <begin position="24"/>
        <end position="76"/>
    </location>
</feature>
<dbReference type="Proteomes" id="UP000811609">
    <property type="component" value="Chromosome 7"/>
</dbReference>
<dbReference type="EMBL" id="CM031815">
    <property type="protein sequence ID" value="KAG6647783.1"/>
    <property type="molecule type" value="Genomic_DNA"/>
</dbReference>